<name>A0A392TAG5_9FABA</name>
<organism evidence="1 2">
    <name type="scientific">Trifolium medium</name>
    <dbReference type="NCBI Taxonomy" id="97028"/>
    <lineage>
        <taxon>Eukaryota</taxon>
        <taxon>Viridiplantae</taxon>
        <taxon>Streptophyta</taxon>
        <taxon>Embryophyta</taxon>
        <taxon>Tracheophyta</taxon>
        <taxon>Spermatophyta</taxon>
        <taxon>Magnoliopsida</taxon>
        <taxon>eudicotyledons</taxon>
        <taxon>Gunneridae</taxon>
        <taxon>Pentapetalae</taxon>
        <taxon>rosids</taxon>
        <taxon>fabids</taxon>
        <taxon>Fabales</taxon>
        <taxon>Fabaceae</taxon>
        <taxon>Papilionoideae</taxon>
        <taxon>50 kb inversion clade</taxon>
        <taxon>NPAAA clade</taxon>
        <taxon>Hologalegina</taxon>
        <taxon>IRL clade</taxon>
        <taxon>Trifolieae</taxon>
        <taxon>Trifolium</taxon>
    </lineage>
</organism>
<dbReference type="Proteomes" id="UP000265520">
    <property type="component" value="Unassembled WGS sequence"/>
</dbReference>
<accession>A0A392TAG5</accession>
<protein>
    <submittedName>
        <fullName evidence="1">Uncharacterized protein</fullName>
    </submittedName>
</protein>
<comment type="caution">
    <text evidence="1">The sequence shown here is derived from an EMBL/GenBank/DDBJ whole genome shotgun (WGS) entry which is preliminary data.</text>
</comment>
<evidence type="ECO:0000313" key="2">
    <source>
        <dbReference type="Proteomes" id="UP000265520"/>
    </source>
</evidence>
<reference evidence="1 2" key="1">
    <citation type="journal article" date="2018" name="Front. Plant Sci.">
        <title>Red Clover (Trifolium pratense) and Zigzag Clover (T. medium) - A Picture of Genomic Similarities and Differences.</title>
        <authorList>
            <person name="Dluhosova J."/>
            <person name="Istvanek J."/>
            <person name="Nedelnik J."/>
            <person name="Repkova J."/>
        </authorList>
    </citation>
    <scope>NUCLEOTIDE SEQUENCE [LARGE SCALE GENOMIC DNA]</scope>
    <source>
        <strain evidence="2">cv. 10/8</strain>
        <tissue evidence="1">Leaf</tissue>
    </source>
</reference>
<keyword evidence="2" id="KW-1185">Reference proteome</keyword>
<feature type="non-terminal residue" evidence="1">
    <location>
        <position position="47"/>
    </location>
</feature>
<sequence>MDSTDSGLFFWVTLEWVKMTRFSFLTRVARDGDDDDGSGGDNDKINE</sequence>
<evidence type="ECO:0000313" key="1">
    <source>
        <dbReference type="EMBL" id="MCI58089.1"/>
    </source>
</evidence>
<dbReference type="AlphaFoldDB" id="A0A392TAG5"/>
<dbReference type="EMBL" id="LXQA010540129">
    <property type="protein sequence ID" value="MCI58089.1"/>
    <property type="molecule type" value="Genomic_DNA"/>
</dbReference>
<proteinExistence type="predicted"/>